<evidence type="ECO:0000256" key="6">
    <source>
        <dbReference type="ARBA" id="ARBA00023268"/>
    </source>
</evidence>
<evidence type="ECO:0000256" key="2">
    <source>
        <dbReference type="ARBA" id="ARBA00022695"/>
    </source>
</evidence>
<dbReference type="EC" id="2.7.7.89" evidence="9"/>
<protein>
    <submittedName>
        <fullName evidence="9">Bifunctional [glutamine synthetase] adenylyltransferase/[glutamine synthetase]-adenylyl-L-tyrosine phosphorylase</fullName>
        <ecNumber evidence="9">2.7.7.42</ecNumber>
        <ecNumber evidence="9">2.7.7.89</ecNumber>
    </submittedName>
</protein>
<dbReference type="Pfam" id="PF08335">
    <property type="entry name" value="GlnD_UR_UTase"/>
    <property type="match status" value="2"/>
</dbReference>
<dbReference type="InterPro" id="IPR013546">
    <property type="entry name" value="PII_UdlTrfase/GS_AdlTrfase"/>
</dbReference>
<evidence type="ECO:0000256" key="5">
    <source>
        <dbReference type="ARBA" id="ARBA00022842"/>
    </source>
</evidence>
<evidence type="ECO:0000256" key="3">
    <source>
        <dbReference type="ARBA" id="ARBA00022741"/>
    </source>
</evidence>
<dbReference type="InterPro" id="IPR043519">
    <property type="entry name" value="NT_sf"/>
</dbReference>
<dbReference type="SUPFAM" id="SSF81593">
    <property type="entry name" value="Nucleotidyltransferase substrate binding subunit/domain"/>
    <property type="match status" value="2"/>
</dbReference>
<dbReference type="Proteomes" id="UP000195652">
    <property type="component" value="Chromosome"/>
</dbReference>
<feature type="domain" description="PII-uridylyltransferase/Glutamine-synthetase adenylyltransferase" evidence="8">
    <location>
        <begin position="384"/>
        <end position="530"/>
    </location>
</feature>
<dbReference type="Gene3D" id="3.30.460.10">
    <property type="entry name" value="Beta Polymerase, domain 2"/>
    <property type="match status" value="2"/>
</dbReference>
<organism evidence="9 10">
    <name type="scientific">Corynebacterium silvaticum</name>
    <dbReference type="NCBI Taxonomy" id="2320431"/>
    <lineage>
        <taxon>Bacteria</taxon>
        <taxon>Bacillati</taxon>
        <taxon>Actinomycetota</taxon>
        <taxon>Actinomycetes</taxon>
        <taxon>Mycobacteriales</taxon>
        <taxon>Corynebacteriaceae</taxon>
        <taxon>Corynebacterium</taxon>
    </lineage>
</organism>
<sequence>MTTPAARNVVPSLSSLGLNGRNAKADLESLGWLQPDSVELLWSLAGAADPDLALNTLMRIVDSMGEYARADFLLELRQNVVLRVRLFSLIGASSTLGDHLVACEDQWRALQWGFPTRQEMMKGMLSAVAAQPAVFSPESQDPGNHNDASDHEFSFDVDLSEPDTAEESLETPGTYVAGTSGVEAEKELKKAYRTFLLRIAASDVAGSYPKDSRRLGQPEVPFTVVTQALADLADAGLTAALAVAARNVYGEEPVDTRLAVVAMGKCGAQELNYISDVDVIFVAEPVTPRAQRLAGEFIRIGCSTFFEVDAALRPEGKHGALVRTLDSHVTYYKRWAHTWEFQALLKHRPMTGYIPLATRYSRTLSPMVWAAASQRESFVTDVQSMRRRVLENVPEKLKNRELKLGPGGLRDVEFAVQLLQLVHGRSDESLRVLSTIQALKALIEGGYVGREDGAELIESYAFLRLLEHRLQLQKLKRTHTMPDPHKEKVLRWLARSSGFRSTHDAGETQIMMQQLKKVRLQISSLHRKLFYRPLLNSVANISVGALKLTPEAAKLQLAALGYKFPDRAFDHLNALAAKAGRKAKIQAMLLPTHMEWLAQTADPDAGLLNYRKLSDAANDRAWFLRMLRDEGIVGQRLMKILGNSPYTADLIISAPDLVKQLADGASGPKLLDTTAGRLARSLVAASVRQENPEKAIAVARSLRRAELARIASADLLGMLEVKEVCHSLSSVWDAVLEAALRAEIAASMTELESTTPPAKIAVIGMGRLGGAELGYGSDADVLFVCDPAEGEDENEAVRWAITVCDRMRARLAKPSGDPPLEVDLGLRPEGRSGAVVRTLDSYARYYEQWGEVWEIQALLRAEWVAGDEELGKRFLQMIERIRYPQIGTSDKVMREVRRMKARVDEERLPRGADRNTHTKLGRGALTDIEWTVQLLTLMHAHQCEDLHTPSTLLALDALERHAIISPKKVEILRAAWLAATQARNAIVLVRGKRVDQLPQPGPQLAAIAGAAGWDPSDNQEFLDHYLKVTRRARAVVDEVFWGEISPGYN</sequence>
<name>A0A7Y4LFW1_9CORY</name>
<keyword evidence="5" id="KW-0460">Magnesium</keyword>
<dbReference type="AlphaFoldDB" id="A0A7Y4LFW1"/>
<feature type="domain" description="Glutamate-ammonia ligase adenylyltransferase repeated" evidence="7">
    <location>
        <begin position="187"/>
        <end position="354"/>
    </location>
</feature>
<dbReference type="NCBIfam" id="NF010707">
    <property type="entry name" value="PRK14109.1"/>
    <property type="match status" value="1"/>
</dbReference>
<evidence type="ECO:0000256" key="4">
    <source>
        <dbReference type="ARBA" id="ARBA00022840"/>
    </source>
</evidence>
<dbReference type="PANTHER" id="PTHR30621">
    <property type="entry name" value="GLUTAMINE SYNTHETASE ADENYLYLTRANSFERASE"/>
    <property type="match status" value="1"/>
</dbReference>
<reference evidence="9 10" key="4">
    <citation type="journal article" date="2020" name="PLoS ONE">
        <title>Taxonomic classification of strain PO100/5 shows a broader geographic distribution and genetic markers of the recently described Corynebacterium silvaticum.</title>
        <authorList>
            <person name="Viana M.V.C."/>
            <person name="Profeta R."/>
            <person name="da Silva A.L."/>
            <person name="Hurtado R."/>
            <person name="Cerqueira J.C."/>
            <person name="Ribeiro B.F.S."/>
            <person name="Almeida M.O."/>
            <person name="Morais-Rodrigues F."/>
            <person name="Soares S.C."/>
            <person name="Oliveira M."/>
            <person name="Tavares L."/>
            <person name="Figueiredo H."/>
            <person name="Wattam A.R."/>
            <person name="Barh D."/>
            <person name="Ghosh P."/>
            <person name="Silva A."/>
            <person name="Azevedo V."/>
        </authorList>
    </citation>
    <scope>NUCLEOTIDE SEQUENCE [LARGE SCALE GENOMIC DNA]</scope>
    <source>
        <strain evidence="9 10">PO100/5</strain>
    </source>
</reference>
<dbReference type="CDD" id="cd05401">
    <property type="entry name" value="NT_GlnE_GlnD_like"/>
    <property type="match status" value="2"/>
</dbReference>
<keyword evidence="4" id="KW-0067">ATP-binding</keyword>
<keyword evidence="6" id="KW-0511">Multifunctional enzyme</keyword>
<dbReference type="GO" id="GO:0005829">
    <property type="term" value="C:cytosol"/>
    <property type="evidence" value="ECO:0007669"/>
    <property type="project" value="TreeGrafter"/>
</dbReference>
<dbReference type="GeneID" id="75008289"/>
<dbReference type="EC" id="2.7.7.42" evidence="9"/>
<evidence type="ECO:0000259" key="7">
    <source>
        <dbReference type="Pfam" id="PF03710"/>
    </source>
</evidence>
<dbReference type="PANTHER" id="PTHR30621:SF0">
    <property type="entry name" value="BIFUNCTIONAL GLUTAMINE SYNTHETASE ADENYLYLTRANSFERASE_ADENYLYL-REMOVING ENZYME"/>
    <property type="match status" value="1"/>
</dbReference>
<gene>
    <name evidence="9" type="ORF">CBE74_08535</name>
</gene>
<feature type="domain" description="PII-uridylyltransferase/Glutamine-synthetase adenylyltransferase" evidence="8">
    <location>
        <begin position="897"/>
        <end position="1040"/>
    </location>
</feature>
<reference evidence="9 10" key="3">
    <citation type="journal article" date="2020" name="Int. J. Syst. Evol. Microbiol.">
        <title>Corynebacterium silvaticum sp. nov., a unique group of NTTB corynebacteria in wild boar and roe deer.</title>
        <authorList>
            <person name="Dangel A."/>
            <person name="Berger A."/>
            <person name="Rau J."/>
            <person name="Eisenberg T."/>
            <person name="Kampfer P."/>
            <person name="Margos G."/>
            <person name="Contzen M."/>
            <person name="Busse H.J."/>
            <person name="Konrad R."/>
            <person name="Peters M."/>
            <person name="Sting R."/>
            <person name="Sing A."/>
        </authorList>
    </citation>
    <scope>NUCLEOTIDE SEQUENCE [LARGE SCALE GENOMIC DNA]</scope>
    <source>
        <strain evidence="9 10">PO100/5</strain>
    </source>
</reference>
<dbReference type="GO" id="GO:0008882">
    <property type="term" value="F:[glutamate-ammonia-ligase] adenylyltransferase activity"/>
    <property type="evidence" value="ECO:0007669"/>
    <property type="project" value="InterPro"/>
</dbReference>
<dbReference type="KEGG" id="csil:CBE74_08535"/>
<dbReference type="OrthoDB" id="9759366at2"/>
<dbReference type="EMBL" id="CP021417">
    <property type="protein sequence ID" value="ARU46517.1"/>
    <property type="molecule type" value="Genomic_DNA"/>
</dbReference>
<keyword evidence="3" id="KW-0547">Nucleotide-binding</keyword>
<keyword evidence="1 9" id="KW-0808">Transferase</keyword>
<keyword evidence="2 9" id="KW-0548">Nucleotidyltransferase</keyword>
<dbReference type="Gene3D" id="1.20.120.330">
    <property type="entry name" value="Nucleotidyltransferases domain 2"/>
    <property type="match status" value="2"/>
</dbReference>
<dbReference type="GO" id="GO:0000820">
    <property type="term" value="P:regulation of glutamine family amino acid metabolic process"/>
    <property type="evidence" value="ECO:0007669"/>
    <property type="project" value="TreeGrafter"/>
</dbReference>
<dbReference type="InterPro" id="IPR005190">
    <property type="entry name" value="GlnE_rpt_dom"/>
</dbReference>
<dbReference type="GO" id="GO:0005524">
    <property type="term" value="F:ATP binding"/>
    <property type="evidence" value="ECO:0007669"/>
    <property type="project" value="UniProtKB-KW"/>
</dbReference>
<evidence type="ECO:0000313" key="10">
    <source>
        <dbReference type="Proteomes" id="UP000195652"/>
    </source>
</evidence>
<evidence type="ECO:0000259" key="8">
    <source>
        <dbReference type="Pfam" id="PF08335"/>
    </source>
</evidence>
<accession>A0A7Y4LFW1</accession>
<evidence type="ECO:0000256" key="1">
    <source>
        <dbReference type="ARBA" id="ARBA00022679"/>
    </source>
</evidence>
<dbReference type="SUPFAM" id="SSF81301">
    <property type="entry name" value="Nucleotidyltransferase"/>
    <property type="match status" value="2"/>
</dbReference>
<feature type="domain" description="Glutamate-ammonia ligase adenylyltransferase repeated" evidence="7">
    <location>
        <begin position="635"/>
        <end position="876"/>
    </location>
</feature>
<dbReference type="InterPro" id="IPR023057">
    <property type="entry name" value="GlnE"/>
</dbReference>
<dbReference type="RefSeq" id="WP_087454317.1">
    <property type="nucleotide sequence ID" value="NZ_CP021417.2"/>
</dbReference>
<dbReference type="Pfam" id="PF03710">
    <property type="entry name" value="GlnE"/>
    <property type="match status" value="2"/>
</dbReference>
<evidence type="ECO:0000313" key="9">
    <source>
        <dbReference type="EMBL" id="ARU46517.1"/>
    </source>
</evidence>
<proteinExistence type="predicted"/>
<keyword evidence="10" id="KW-1185">Reference proteome</keyword>
<reference evidence="9 10" key="2">
    <citation type="journal article" date="2020" name="Antonie Van Leeuwenhoek">
        <title>Phylogenomic characterisation of a novel corynebacterial species pathogenic to animals.</title>
        <authorList>
            <person name="Moller J."/>
            <person name="Musella L."/>
            <person name="Melnikov V."/>
            <person name="Geissdorfer W."/>
            <person name="Burkovski A."/>
            <person name="Sangal V."/>
        </authorList>
    </citation>
    <scope>NUCLEOTIDE SEQUENCE [LARGE SCALE GENOMIC DNA]</scope>
    <source>
        <strain evidence="9 10">PO100/5</strain>
    </source>
</reference>
<reference evidence="9 10" key="1">
    <citation type="journal article" date="2014" name="BMC Vet. Res.">
        <title>First report of Corynebacterium pseudotuberculosis from caseous lymphadenitis lesions in Black Alentejano pig (Sus scrofa domesticus).</title>
        <authorList>
            <person name="Oliveira M."/>
            <person name="Barroco C."/>
            <person name="Mottola C."/>
            <person name="Santos R."/>
            <person name="Lemsaddek A."/>
            <person name="Tavares L."/>
            <person name="Semedo-Lemsaddek T."/>
        </authorList>
    </citation>
    <scope>NUCLEOTIDE SEQUENCE [LARGE SCALE GENOMIC DNA]</scope>
    <source>
        <strain evidence="9 10">PO100/5</strain>
    </source>
</reference>